<evidence type="ECO:0000313" key="2">
    <source>
        <dbReference type="Proteomes" id="UP000324832"/>
    </source>
</evidence>
<dbReference type="EMBL" id="FZQP02006808">
    <property type="protein sequence ID" value="VVD03858.1"/>
    <property type="molecule type" value="Genomic_DNA"/>
</dbReference>
<dbReference type="Proteomes" id="UP000324832">
    <property type="component" value="Unassembled WGS sequence"/>
</dbReference>
<accession>A0A5E4R308</accession>
<dbReference type="AlphaFoldDB" id="A0A5E4R308"/>
<sequence length="289" mass="33145">MGTAVIQLKFVSLVKNKSKCCVEIVPDICSIKNIDKIKWKKKIDSIEYVVPVTYKIVLKKSNFMKLDEEEKVYHSCVDLLDSKSIANLNSRRSLMRTLSEQFFERKINNIDARVKISKPLLLECGDRDIETELKTNVVVAESKHSYIDGIEYVKEMEDINVSRNNNDCTKIPLHLTNLEEIIFSQSIIDRKNIPIADLVNSRKNLKHNVSVATLTSQGKRNLSNTLNMLTYSPVCKITKDKLTPEEVNPNISYLQHIGKLHGLRDNKFNWTVSSLTHTIPVHLIKAFIY</sequence>
<evidence type="ECO:0000313" key="1">
    <source>
        <dbReference type="EMBL" id="VVD03858.1"/>
    </source>
</evidence>
<organism evidence="1 2">
    <name type="scientific">Leptidea sinapis</name>
    <dbReference type="NCBI Taxonomy" id="189913"/>
    <lineage>
        <taxon>Eukaryota</taxon>
        <taxon>Metazoa</taxon>
        <taxon>Ecdysozoa</taxon>
        <taxon>Arthropoda</taxon>
        <taxon>Hexapoda</taxon>
        <taxon>Insecta</taxon>
        <taxon>Pterygota</taxon>
        <taxon>Neoptera</taxon>
        <taxon>Endopterygota</taxon>
        <taxon>Lepidoptera</taxon>
        <taxon>Glossata</taxon>
        <taxon>Ditrysia</taxon>
        <taxon>Papilionoidea</taxon>
        <taxon>Pieridae</taxon>
        <taxon>Dismorphiinae</taxon>
        <taxon>Leptidea</taxon>
    </lineage>
</organism>
<feature type="non-terminal residue" evidence="1">
    <location>
        <position position="289"/>
    </location>
</feature>
<name>A0A5E4R308_9NEOP</name>
<gene>
    <name evidence="1" type="ORF">LSINAPIS_LOCUS13753</name>
</gene>
<keyword evidence="2" id="KW-1185">Reference proteome</keyword>
<reference evidence="1 2" key="1">
    <citation type="submission" date="2017-07" db="EMBL/GenBank/DDBJ databases">
        <authorList>
            <person name="Talla V."/>
            <person name="Backstrom N."/>
        </authorList>
    </citation>
    <scope>NUCLEOTIDE SEQUENCE [LARGE SCALE GENOMIC DNA]</scope>
</reference>
<proteinExistence type="predicted"/>
<protein>
    <submittedName>
        <fullName evidence="1">Uncharacterized protein</fullName>
    </submittedName>
</protein>